<comment type="caution">
    <text evidence="1">The sequence shown here is derived from an EMBL/GenBank/DDBJ whole genome shotgun (WGS) entry which is preliminary data.</text>
</comment>
<sequence length="94" mass="10406">MPKYMVERELPGAGKLSTGELQEISRKSCSVLEELGPKIQWLNSFVTEDKVYCLYIAPDEAMVRRHAEMGGFPVTAVSEVRTTMDPTTAEPVAS</sequence>
<evidence type="ECO:0000313" key="2">
    <source>
        <dbReference type="Proteomes" id="UP001223547"/>
    </source>
</evidence>
<proteinExistence type="predicted"/>
<keyword evidence="2" id="KW-1185">Reference proteome</keyword>
<dbReference type="Proteomes" id="UP001223547">
    <property type="component" value="Unassembled WGS sequence"/>
</dbReference>
<dbReference type="RefSeq" id="WP_285367448.1">
    <property type="nucleotide sequence ID" value="NZ_JASSQD010000001.1"/>
</dbReference>
<protein>
    <submittedName>
        <fullName evidence="1">DUF4242 domain-containing protein</fullName>
    </submittedName>
</protein>
<dbReference type="Gene3D" id="3.30.70.3090">
    <property type="entry name" value="ORF SCO4226, nickel-binding ferredoxin-like monomer"/>
    <property type="match status" value="1"/>
</dbReference>
<name>A0ABT7H9F4_9GAMM</name>
<dbReference type="EMBL" id="JASSQD010000001">
    <property type="protein sequence ID" value="MDK9556976.1"/>
    <property type="molecule type" value="Genomic_DNA"/>
</dbReference>
<gene>
    <name evidence="1" type="ORF">QQF73_05005</name>
</gene>
<dbReference type="InterPro" id="IPR042557">
    <property type="entry name" value="SCO4226"/>
</dbReference>
<evidence type="ECO:0000313" key="1">
    <source>
        <dbReference type="EMBL" id="MDK9556976.1"/>
    </source>
</evidence>
<reference evidence="1 2" key="1">
    <citation type="submission" date="2023-05" db="EMBL/GenBank/DDBJ databases">
        <title>Marinobacter albus sp. nov., a marine bacterium isolated from sand in a coastal intertidal zone of huludao.</title>
        <authorList>
            <person name="Deng T."/>
        </authorList>
    </citation>
    <scope>NUCLEOTIDE SEQUENCE [LARGE SCALE GENOMIC DNA]</scope>
    <source>
        <strain evidence="1 2">M216</strain>
    </source>
</reference>
<accession>A0ABT7H9F4</accession>
<organism evidence="1 2">
    <name type="scientific">Marinobacter albus</name>
    <dbReference type="NCBI Taxonomy" id="3030833"/>
    <lineage>
        <taxon>Bacteria</taxon>
        <taxon>Pseudomonadati</taxon>
        <taxon>Pseudomonadota</taxon>
        <taxon>Gammaproteobacteria</taxon>
        <taxon>Pseudomonadales</taxon>
        <taxon>Marinobacteraceae</taxon>
        <taxon>Marinobacter</taxon>
    </lineage>
</organism>
<dbReference type="Pfam" id="PF14026">
    <property type="entry name" value="SCO4226-like"/>
    <property type="match status" value="1"/>
</dbReference>
<dbReference type="InterPro" id="IPR025336">
    <property type="entry name" value="SCO4226-like"/>
</dbReference>